<dbReference type="EMBL" id="JARZFX010000005">
    <property type="protein sequence ID" value="MEC5424241.1"/>
    <property type="molecule type" value="Genomic_DNA"/>
</dbReference>
<sequence length="136" mass="15848">MQTESIVIPEIIHNEMVENCKDRLPYEACGLLSGTGNRIRSLWQLENELKSATRFFVSKQSVEKTIQNIKHLEEQVLAIYHTHPITDPVPSSYDLRNHTDEKVFMVIISFKTNPPITKWYTIKGNHYTERLFSIES</sequence>
<evidence type="ECO:0000256" key="1">
    <source>
        <dbReference type="ARBA" id="ARBA00022670"/>
    </source>
</evidence>
<protein>
    <submittedName>
        <fullName evidence="7">Mov34/MPN/PAD-1 family protein</fullName>
    </submittedName>
</protein>
<dbReference type="PANTHER" id="PTHR34858:SF1">
    <property type="entry name" value="CYSO-CYSTEINE PEPTIDASE"/>
    <property type="match status" value="1"/>
</dbReference>
<keyword evidence="4" id="KW-0862">Zinc</keyword>
<proteinExistence type="predicted"/>
<dbReference type="Pfam" id="PF14464">
    <property type="entry name" value="Prok-JAB"/>
    <property type="match status" value="1"/>
</dbReference>
<dbReference type="InterPro" id="IPR028090">
    <property type="entry name" value="JAB_dom_prok"/>
</dbReference>
<dbReference type="RefSeq" id="WP_327607809.1">
    <property type="nucleotide sequence ID" value="NZ_JARZFX010000005.1"/>
</dbReference>
<keyword evidence="3" id="KW-0378">Hydrolase</keyword>
<evidence type="ECO:0000259" key="6">
    <source>
        <dbReference type="Pfam" id="PF14464"/>
    </source>
</evidence>
<evidence type="ECO:0000256" key="2">
    <source>
        <dbReference type="ARBA" id="ARBA00022723"/>
    </source>
</evidence>
<evidence type="ECO:0000256" key="4">
    <source>
        <dbReference type="ARBA" id="ARBA00022833"/>
    </source>
</evidence>
<reference evidence="7 8" key="1">
    <citation type="journal article" date="2024" name="Int. J. Syst. Evol. Microbiol.">
        <title>Virgibacillus tibetensis sp. nov., isolated from salt lake on the Tibetan Plateau of China.</title>
        <authorList>
            <person name="Phurbu D."/>
            <person name="Liu Z.-X."/>
            <person name="Wang R."/>
            <person name="Zheng Y.-Y."/>
            <person name="Liu H.-C."/>
            <person name="Zhou Y.-G."/>
            <person name="Yu Y.-J."/>
            <person name="Li A.-H."/>
        </authorList>
    </citation>
    <scope>NUCLEOTIDE SEQUENCE [LARGE SCALE GENOMIC DNA]</scope>
    <source>
        <strain evidence="7 8">C22-A2</strain>
    </source>
</reference>
<evidence type="ECO:0000256" key="3">
    <source>
        <dbReference type="ARBA" id="ARBA00022801"/>
    </source>
</evidence>
<dbReference type="PANTHER" id="PTHR34858">
    <property type="entry name" value="CYSO-CYSTEINE PEPTIDASE"/>
    <property type="match status" value="1"/>
</dbReference>
<keyword evidence="8" id="KW-1185">Reference proteome</keyword>
<evidence type="ECO:0000256" key="5">
    <source>
        <dbReference type="ARBA" id="ARBA00023049"/>
    </source>
</evidence>
<comment type="caution">
    <text evidence="7">The sequence shown here is derived from an EMBL/GenBank/DDBJ whole genome shotgun (WGS) entry which is preliminary data.</text>
</comment>
<evidence type="ECO:0000313" key="7">
    <source>
        <dbReference type="EMBL" id="MEC5424241.1"/>
    </source>
</evidence>
<accession>A0ABU6KGM2</accession>
<keyword evidence="5" id="KW-0482">Metalloprotease</keyword>
<feature type="domain" description="JAB" evidence="6">
    <location>
        <begin position="12"/>
        <end position="112"/>
    </location>
</feature>
<keyword evidence="1" id="KW-0645">Protease</keyword>
<organism evidence="7 8">
    <name type="scientific">Virgibacillus tibetensis</name>
    <dbReference type="NCBI Taxonomy" id="3042313"/>
    <lineage>
        <taxon>Bacteria</taxon>
        <taxon>Bacillati</taxon>
        <taxon>Bacillota</taxon>
        <taxon>Bacilli</taxon>
        <taxon>Bacillales</taxon>
        <taxon>Bacillaceae</taxon>
        <taxon>Virgibacillus</taxon>
    </lineage>
</organism>
<dbReference type="SUPFAM" id="SSF102712">
    <property type="entry name" value="JAB1/MPN domain"/>
    <property type="match status" value="1"/>
</dbReference>
<keyword evidence="2" id="KW-0479">Metal-binding</keyword>
<dbReference type="Proteomes" id="UP001335737">
    <property type="component" value="Unassembled WGS sequence"/>
</dbReference>
<evidence type="ECO:0000313" key="8">
    <source>
        <dbReference type="Proteomes" id="UP001335737"/>
    </source>
</evidence>
<dbReference type="InterPro" id="IPR051929">
    <property type="entry name" value="VirAsm_ModProt"/>
</dbReference>
<dbReference type="Gene3D" id="3.40.140.10">
    <property type="entry name" value="Cytidine Deaminase, domain 2"/>
    <property type="match status" value="1"/>
</dbReference>
<gene>
    <name evidence="7" type="ORF">QGM71_12140</name>
</gene>
<name>A0ABU6KGM2_9BACI</name>